<dbReference type="AlphaFoldDB" id="A0A9Q9PAL0"/>
<dbReference type="RefSeq" id="WP_262140036.1">
    <property type="nucleotide sequence ID" value="NZ_CP106879.1"/>
</dbReference>
<dbReference type="GO" id="GO:0005886">
    <property type="term" value="C:plasma membrane"/>
    <property type="evidence" value="ECO:0007669"/>
    <property type="project" value="UniProtKB-SubCell"/>
</dbReference>
<dbReference type="PANTHER" id="PTHR30250">
    <property type="entry name" value="PST FAMILY PREDICTED COLANIC ACID TRANSPORTER"/>
    <property type="match status" value="1"/>
</dbReference>
<dbReference type="PANTHER" id="PTHR30250:SF10">
    <property type="entry name" value="LIPOPOLYSACCHARIDE BIOSYNTHESIS PROTEIN WZXC"/>
    <property type="match status" value="1"/>
</dbReference>
<dbReference type="EMBL" id="CP106879">
    <property type="protein sequence ID" value="UYC81842.1"/>
    <property type="molecule type" value="Genomic_DNA"/>
</dbReference>
<evidence type="ECO:0000256" key="2">
    <source>
        <dbReference type="ARBA" id="ARBA00007430"/>
    </source>
</evidence>
<keyword evidence="6 7" id="KW-0472">Membrane</keyword>
<dbReference type="KEGG" id="cpoi:OE229_05095"/>
<name>A0A9Q9PAL0_9MICO</name>
<evidence type="ECO:0000256" key="5">
    <source>
        <dbReference type="ARBA" id="ARBA00022989"/>
    </source>
</evidence>
<organism evidence="8 9">
    <name type="scientific">Curtobacterium poinsettiae</name>
    <dbReference type="NCBI Taxonomy" id="159612"/>
    <lineage>
        <taxon>Bacteria</taxon>
        <taxon>Bacillati</taxon>
        <taxon>Actinomycetota</taxon>
        <taxon>Actinomycetes</taxon>
        <taxon>Micrococcales</taxon>
        <taxon>Microbacteriaceae</taxon>
        <taxon>Curtobacterium</taxon>
    </lineage>
</organism>
<comment type="similarity">
    <text evidence="2">Belongs to the polysaccharide synthase family.</text>
</comment>
<evidence type="ECO:0000313" key="8">
    <source>
        <dbReference type="EMBL" id="UYC81842.1"/>
    </source>
</evidence>
<feature type="transmembrane region" description="Helical" evidence="7">
    <location>
        <begin position="231"/>
        <end position="251"/>
    </location>
</feature>
<evidence type="ECO:0000256" key="6">
    <source>
        <dbReference type="ARBA" id="ARBA00023136"/>
    </source>
</evidence>
<evidence type="ECO:0000313" key="9">
    <source>
        <dbReference type="Proteomes" id="UP001062223"/>
    </source>
</evidence>
<evidence type="ECO:0000256" key="4">
    <source>
        <dbReference type="ARBA" id="ARBA00022692"/>
    </source>
</evidence>
<proteinExistence type="inferred from homology"/>
<keyword evidence="4 7" id="KW-0812">Transmembrane</keyword>
<feature type="transmembrane region" description="Helical" evidence="7">
    <location>
        <begin position="117"/>
        <end position="139"/>
    </location>
</feature>
<feature type="transmembrane region" description="Helical" evidence="7">
    <location>
        <begin position="79"/>
        <end position="101"/>
    </location>
</feature>
<gene>
    <name evidence="8" type="ORF">OE229_05095</name>
</gene>
<feature type="transmembrane region" description="Helical" evidence="7">
    <location>
        <begin position="160"/>
        <end position="184"/>
    </location>
</feature>
<protein>
    <submittedName>
        <fullName evidence="8">Oligosaccharide flippase family protein</fullName>
    </submittedName>
</protein>
<reference evidence="8" key="1">
    <citation type="submission" date="2022-09" db="EMBL/GenBank/DDBJ databases">
        <title>Taxonomy of Curtobacterium flaccumfaciens.</title>
        <authorList>
            <person name="Osdaghi E."/>
            <person name="Taghavi S.M."/>
            <person name="Hamidizade M."/>
            <person name="Abachi H."/>
            <person name="Fazliarab A."/>
            <person name="Baeyen S."/>
            <person name="Portier P."/>
            <person name="Van Vaerenbergh J."/>
            <person name="Jacques M.-A."/>
        </authorList>
    </citation>
    <scope>NUCLEOTIDE SEQUENCE</scope>
    <source>
        <strain evidence="8">AGQB46</strain>
    </source>
</reference>
<keyword evidence="5 7" id="KW-1133">Transmembrane helix</keyword>
<sequence>MRSSPRRRLPAIATILVGTVLGQGLVVAISPLLTRLYTPADFGTLAVVTAVASILGAGATLGTDRALVVAHDRATTSALVALGLFSTLIVGVGTAGVAWVLRGDAARWFTAPALEDLWWTVPVTVVAVGAQRIASAVLARRQQHRSIAVRNACQGIGQSVWNVAMAAAGPVGLVGGLAVGRIAAVLGMVRFRRGDAERTTPRSLTAAARHHRRFLVITPWSSMLNVVGQQAPGLLIAALHGSVAAGFVALTMRVLGAPVGMVADATAQYAAGAFGLRIRSGDPVRRLVLRLVVRLATAGAVAVLVVVLLGPAVFSTVFGAEWAVSGTYAQVLVPAFAVQVAASPVTQVLSMLQRQGAQLTWDASRLVVCAAAVLVPSVLGAPMPVVLVALASAMTVSYAAVLLLVVRATRQHDEMLGVVP</sequence>
<feature type="transmembrane region" description="Helical" evidence="7">
    <location>
        <begin position="322"/>
        <end position="342"/>
    </location>
</feature>
<feature type="transmembrane region" description="Helical" evidence="7">
    <location>
        <begin position="385"/>
        <end position="406"/>
    </location>
</feature>
<feature type="transmembrane region" description="Helical" evidence="7">
    <location>
        <begin position="45"/>
        <end position="67"/>
    </location>
</feature>
<accession>A0A9Q9PAL0</accession>
<comment type="subcellular location">
    <subcellularLocation>
        <location evidence="1">Cell membrane</location>
        <topology evidence="1">Multi-pass membrane protein</topology>
    </subcellularLocation>
</comment>
<dbReference type="Pfam" id="PF13440">
    <property type="entry name" value="Polysacc_synt_3"/>
    <property type="match status" value="1"/>
</dbReference>
<dbReference type="Proteomes" id="UP001062223">
    <property type="component" value="Chromosome"/>
</dbReference>
<dbReference type="InterPro" id="IPR050833">
    <property type="entry name" value="Poly_Biosynth_Transport"/>
</dbReference>
<feature type="transmembrane region" description="Helical" evidence="7">
    <location>
        <begin position="12"/>
        <end position="33"/>
    </location>
</feature>
<feature type="transmembrane region" description="Helical" evidence="7">
    <location>
        <begin position="363"/>
        <end position="379"/>
    </location>
</feature>
<evidence type="ECO:0000256" key="7">
    <source>
        <dbReference type="SAM" id="Phobius"/>
    </source>
</evidence>
<evidence type="ECO:0000256" key="1">
    <source>
        <dbReference type="ARBA" id="ARBA00004651"/>
    </source>
</evidence>
<feature type="transmembrane region" description="Helical" evidence="7">
    <location>
        <begin position="287"/>
        <end position="310"/>
    </location>
</feature>
<keyword evidence="3" id="KW-1003">Cell membrane</keyword>
<evidence type="ECO:0000256" key="3">
    <source>
        <dbReference type="ARBA" id="ARBA00022475"/>
    </source>
</evidence>